<feature type="domain" description="Coatomer alpha subunit C-terminal" evidence="1">
    <location>
        <begin position="5"/>
        <end position="45"/>
    </location>
</feature>
<name>A0AAV2KEB8_KNICA</name>
<keyword evidence="3" id="KW-1185">Reference proteome</keyword>
<evidence type="ECO:0000313" key="2">
    <source>
        <dbReference type="EMBL" id="CAL1587496.1"/>
    </source>
</evidence>
<accession>A0AAV2KEB8</accession>
<proteinExistence type="predicted"/>
<reference evidence="2 3" key="1">
    <citation type="submission" date="2024-04" db="EMBL/GenBank/DDBJ databases">
        <authorList>
            <person name="Waldvogel A.-M."/>
            <person name="Schoenle A."/>
        </authorList>
    </citation>
    <scope>NUCLEOTIDE SEQUENCE [LARGE SCALE GENOMIC DNA]</scope>
</reference>
<gene>
    <name evidence="2" type="ORF">KC01_LOCUS17455</name>
</gene>
<protein>
    <recommendedName>
        <fullName evidence="1">Coatomer alpha subunit C-terminal domain-containing protein</fullName>
    </recommendedName>
</protein>
<evidence type="ECO:0000259" key="1">
    <source>
        <dbReference type="Pfam" id="PF06957"/>
    </source>
</evidence>
<dbReference type="AlphaFoldDB" id="A0AAV2KEB8"/>
<dbReference type="Proteomes" id="UP001497482">
    <property type="component" value="Chromosome 18"/>
</dbReference>
<dbReference type="GO" id="GO:0016192">
    <property type="term" value="P:vesicle-mediated transport"/>
    <property type="evidence" value="ECO:0007669"/>
    <property type="project" value="InterPro"/>
</dbReference>
<dbReference type="EMBL" id="OZ035840">
    <property type="protein sequence ID" value="CAL1587496.1"/>
    <property type="molecule type" value="Genomic_DNA"/>
</dbReference>
<dbReference type="GO" id="GO:0005198">
    <property type="term" value="F:structural molecule activity"/>
    <property type="evidence" value="ECO:0007669"/>
    <property type="project" value="InterPro"/>
</dbReference>
<sequence>MVCPQLLHDQVGVVDYAPYKALFMQTLSRGRSCFLGLPCLPSLSCLSSLPCLPPLPSLRGHPQRNWKILLGQTSSSGHHWQEAKAKMEDMFMDLIRVSANEVLRALVTGKCLYECSPGEVQVSHTGVRASLSPIFRTFLKTKSTDEFVALDRVIKLLSAEVTKTVNSVLKDNCGFESLLLVEQKDCSTARSTLHHIAAQASMFLPHMTFSDQWDRLIQAEISKGLTESHLKTEVLEVETSIEA</sequence>
<dbReference type="GO" id="GO:0030126">
    <property type="term" value="C:COPI vesicle coat"/>
    <property type="evidence" value="ECO:0007669"/>
    <property type="project" value="InterPro"/>
</dbReference>
<dbReference type="InterPro" id="IPR010714">
    <property type="entry name" value="Coatomer_asu_C"/>
</dbReference>
<dbReference type="GO" id="GO:0006886">
    <property type="term" value="P:intracellular protein transport"/>
    <property type="evidence" value="ECO:0007669"/>
    <property type="project" value="InterPro"/>
</dbReference>
<dbReference type="Pfam" id="PF06957">
    <property type="entry name" value="COPI_C"/>
    <property type="match status" value="1"/>
</dbReference>
<evidence type="ECO:0000313" key="3">
    <source>
        <dbReference type="Proteomes" id="UP001497482"/>
    </source>
</evidence>
<organism evidence="2 3">
    <name type="scientific">Knipowitschia caucasica</name>
    <name type="common">Caucasian dwarf goby</name>
    <name type="synonym">Pomatoschistus caucasicus</name>
    <dbReference type="NCBI Taxonomy" id="637954"/>
    <lineage>
        <taxon>Eukaryota</taxon>
        <taxon>Metazoa</taxon>
        <taxon>Chordata</taxon>
        <taxon>Craniata</taxon>
        <taxon>Vertebrata</taxon>
        <taxon>Euteleostomi</taxon>
        <taxon>Actinopterygii</taxon>
        <taxon>Neopterygii</taxon>
        <taxon>Teleostei</taxon>
        <taxon>Neoteleostei</taxon>
        <taxon>Acanthomorphata</taxon>
        <taxon>Gobiaria</taxon>
        <taxon>Gobiiformes</taxon>
        <taxon>Gobioidei</taxon>
        <taxon>Gobiidae</taxon>
        <taxon>Gobiinae</taxon>
        <taxon>Knipowitschia</taxon>
    </lineage>
</organism>